<dbReference type="Proteomes" id="UP000807115">
    <property type="component" value="Chromosome 1"/>
</dbReference>
<reference evidence="1" key="2">
    <citation type="submission" date="2020-10" db="EMBL/GenBank/DDBJ databases">
        <authorList>
            <person name="Cooper E.A."/>
            <person name="Brenton Z.W."/>
            <person name="Flinn B.S."/>
            <person name="Jenkins J."/>
            <person name="Shu S."/>
            <person name="Flowers D."/>
            <person name="Luo F."/>
            <person name="Wang Y."/>
            <person name="Xia P."/>
            <person name="Barry K."/>
            <person name="Daum C."/>
            <person name="Lipzen A."/>
            <person name="Yoshinaga Y."/>
            <person name="Schmutz J."/>
            <person name="Saski C."/>
            <person name="Vermerris W."/>
            <person name="Kresovich S."/>
        </authorList>
    </citation>
    <scope>NUCLEOTIDE SEQUENCE</scope>
</reference>
<sequence length="60" mass="6808">MPLFNSRAMLIKFRRSCSTAKKKTNKKSLSDNPWAIPARQAWPETIIYSTGQSVRANPGR</sequence>
<proteinExistence type="predicted"/>
<name>A0A921UYK4_SORBI</name>
<dbReference type="AlphaFoldDB" id="A0A921UYK4"/>
<organism evidence="1 2">
    <name type="scientific">Sorghum bicolor</name>
    <name type="common">Sorghum</name>
    <name type="synonym">Sorghum vulgare</name>
    <dbReference type="NCBI Taxonomy" id="4558"/>
    <lineage>
        <taxon>Eukaryota</taxon>
        <taxon>Viridiplantae</taxon>
        <taxon>Streptophyta</taxon>
        <taxon>Embryophyta</taxon>
        <taxon>Tracheophyta</taxon>
        <taxon>Spermatophyta</taxon>
        <taxon>Magnoliopsida</taxon>
        <taxon>Liliopsida</taxon>
        <taxon>Poales</taxon>
        <taxon>Poaceae</taxon>
        <taxon>PACMAD clade</taxon>
        <taxon>Panicoideae</taxon>
        <taxon>Andropogonodae</taxon>
        <taxon>Andropogoneae</taxon>
        <taxon>Sorghinae</taxon>
        <taxon>Sorghum</taxon>
    </lineage>
</organism>
<dbReference type="EMBL" id="CM027680">
    <property type="protein sequence ID" value="KAG0548653.1"/>
    <property type="molecule type" value="Genomic_DNA"/>
</dbReference>
<gene>
    <name evidence="1" type="ORF">BDA96_01G185200</name>
</gene>
<comment type="caution">
    <text evidence="1">The sequence shown here is derived from an EMBL/GenBank/DDBJ whole genome shotgun (WGS) entry which is preliminary data.</text>
</comment>
<evidence type="ECO:0000313" key="2">
    <source>
        <dbReference type="Proteomes" id="UP000807115"/>
    </source>
</evidence>
<reference evidence="1" key="1">
    <citation type="journal article" date="2019" name="BMC Genomics">
        <title>A new reference genome for Sorghum bicolor reveals high levels of sequence similarity between sweet and grain genotypes: implications for the genetics of sugar metabolism.</title>
        <authorList>
            <person name="Cooper E.A."/>
            <person name="Brenton Z.W."/>
            <person name="Flinn B.S."/>
            <person name="Jenkins J."/>
            <person name="Shu S."/>
            <person name="Flowers D."/>
            <person name="Luo F."/>
            <person name="Wang Y."/>
            <person name="Xia P."/>
            <person name="Barry K."/>
            <person name="Daum C."/>
            <person name="Lipzen A."/>
            <person name="Yoshinaga Y."/>
            <person name="Schmutz J."/>
            <person name="Saski C."/>
            <person name="Vermerris W."/>
            <person name="Kresovich S."/>
        </authorList>
    </citation>
    <scope>NUCLEOTIDE SEQUENCE</scope>
</reference>
<evidence type="ECO:0000313" key="1">
    <source>
        <dbReference type="EMBL" id="KAG0548653.1"/>
    </source>
</evidence>
<protein>
    <submittedName>
        <fullName evidence="1">Uncharacterized protein</fullName>
    </submittedName>
</protein>
<accession>A0A921UYK4</accession>